<dbReference type="InterPro" id="IPR044431">
    <property type="entry name" value="SET_RBCMT"/>
</dbReference>
<dbReference type="EMBL" id="CP000881">
    <property type="protein sequence ID" value="ABW97922.1"/>
    <property type="molecule type" value="Genomic_DNA"/>
</dbReference>
<dbReference type="AlphaFoldDB" id="A9BK89"/>
<name>A9BK89_HEMAN</name>
<dbReference type="Pfam" id="PF09273">
    <property type="entry name" value="Rubis-subs-bind"/>
    <property type="match status" value="1"/>
</dbReference>
<evidence type="ECO:0000313" key="7">
    <source>
        <dbReference type="Proteomes" id="UP000243127"/>
    </source>
</evidence>
<evidence type="ECO:0000256" key="3">
    <source>
        <dbReference type="ARBA" id="ARBA00022691"/>
    </source>
</evidence>
<dbReference type="PANTHER" id="PTHR13271">
    <property type="entry name" value="UNCHARACTERIZED PUTATIVE METHYLTRANSFERASE"/>
    <property type="match status" value="1"/>
</dbReference>
<accession>A9BK89</accession>
<dbReference type="GeneID" id="5739613"/>
<evidence type="ECO:0000256" key="2">
    <source>
        <dbReference type="ARBA" id="ARBA00022679"/>
    </source>
</evidence>
<dbReference type="GO" id="GO:0032259">
    <property type="term" value="P:methylation"/>
    <property type="evidence" value="ECO:0007669"/>
    <property type="project" value="UniProtKB-KW"/>
</dbReference>
<dbReference type="InterPro" id="IPR046341">
    <property type="entry name" value="SET_dom_sf"/>
</dbReference>
<dbReference type="PANTHER" id="PTHR13271:SF123">
    <property type="entry name" value="RIBULOSE-1,5-BISPHOSPHATE CARBOXYLASE_OXYGENASE SMALL SUBUNIT N-METHYLTRANSFERASE I-RELATED"/>
    <property type="match status" value="1"/>
</dbReference>
<dbReference type="SUPFAM" id="SSF81822">
    <property type="entry name" value="RuBisCo LSMT C-terminal, substrate-binding domain"/>
    <property type="match status" value="1"/>
</dbReference>
<reference evidence="5 7" key="1">
    <citation type="journal article" date="2007" name="Proc. Natl. Acad. Sci. U.S.A.">
        <title>Nucleomorph genome of Hemiselmis andersenii reveals complete intron loss and compaction as a driver of protein structure and function.</title>
        <authorList>
            <person name="Lane C.E."/>
            <person name="van den Heuvel K."/>
            <person name="Kozera C."/>
            <person name="Curtis B.A."/>
            <person name="Parsons B.J."/>
            <person name="Bowman S."/>
            <person name="Archibald J.M."/>
        </authorList>
    </citation>
    <scope>NUCLEOTIDE SEQUENCE [LARGE SCALE GENOMIC DNA]</scope>
    <source>
        <strain evidence="5 7">CCMP644</strain>
    </source>
</reference>
<dbReference type="InterPro" id="IPR001214">
    <property type="entry name" value="SET_dom"/>
</dbReference>
<evidence type="ECO:0000259" key="4">
    <source>
        <dbReference type="PROSITE" id="PS50280"/>
    </source>
</evidence>
<dbReference type="InterPro" id="IPR036464">
    <property type="entry name" value="Rubisco_LSMT_subst-bd_sf"/>
</dbReference>
<gene>
    <name evidence="5" type="ORF">HAN_1g78</name>
    <name evidence="6" type="ORF">HAND00432_LOCUS29294</name>
</gene>
<dbReference type="Proteomes" id="UP000243127">
    <property type="component" value="Nucleomorph 1"/>
</dbReference>
<evidence type="ECO:0000313" key="6">
    <source>
        <dbReference type="EMBL" id="CAD8978286.1"/>
    </source>
</evidence>
<dbReference type="Pfam" id="PF00856">
    <property type="entry name" value="SET"/>
    <property type="match status" value="1"/>
</dbReference>
<dbReference type="RefSeq" id="XP_001712247.1">
    <property type="nucleotide sequence ID" value="XM_001712195.1"/>
</dbReference>
<geneLocation type="nucleomorph" evidence="5"/>
<dbReference type="CDD" id="cd19179">
    <property type="entry name" value="SET_RBCMT"/>
    <property type="match status" value="1"/>
</dbReference>
<keyword evidence="5" id="KW-0542">Nucleomorph</keyword>
<reference evidence="6" key="2">
    <citation type="submission" date="2021-01" db="EMBL/GenBank/DDBJ databases">
        <authorList>
            <person name="Corre E."/>
            <person name="Pelletier E."/>
            <person name="Niang G."/>
            <person name="Scheremetjew M."/>
            <person name="Finn R."/>
            <person name="Kale V."/>
            <person name="Holt S."/>
            <person name="Cochrane G."/>
            <person name="Meng A."/>
            <person name="Brown T."/>
            <person name="Cohen L."/>
        </authorList>
    </citation>
    <scope>NUCLEOTIDE SEQUENCE</scope>
    <source>
        <strain evidence="6">CCMP644</strain>
    </source>
</reference>
<feature type="domain" description="SET" evidence="4">
    <location>
        <begin position="85"/>
        <end position="304"/>
    </location>
</feature>
<dbReference type="InterPro" id="IPR015353">
    <property type="entry name" value="Rubisco_LSMT_subst-bd"/>
</dbReference>
<dbReference type="PROSITE" id="PS50280">
    <property type="entry name" value="SET"/>
    <property type="match status" value="1"/>
</dbReference>
<dbReference type="InterPro" id="IPR050600">
    <property type="entry name" value="SETD3_SETD6_MTase"/>
</dbReference>
<dbReference type="Gene3D" id="3.90.1410.10">
    <property type="entry name" value="set domain protein methyltransferase, domain 1"/>
    <property type="match status" value="1"/>
</dbReference>
<sequence>MINSLLHCGFLEKNQNLKIGRNFLIGNKKKIKSFKKFSINNLKNNLEFKKNSNQDTDAKDKFLSWLSYNNVYIFNKSTWGRAPHQCFVSNETTDEGEPCGRGLLAFKKIQQGEKLIEIPENLILSVDRDQIKNEGNDFLNEYDSLGIFLIQQMAMGDKSKWKIYFDILPREEDLNLGFRWNLNDIVFLRGSKTLNASLYLKEKIKIQFLRLEKTIFSKNRLKYPVSIFNLAQWEWALSILLSRAIFLQNLKKVSLVPYADFMNHNPFSTSYINSKKISFSKNHEIVMYADKDYNKFDQIFTTYGQKTNLELLLLYGFILERNPFDSIELRISLSDKDSFFEKKKQFMIECEKTSEITFPIFYYKYPKELYEFLRFCISNQEELGSTDLSDFNFNDENNYEIEKIIRKLVLFSCEKLLKNYSKKVSEEKILNSLNSNFLISKNQKMALKQSKCEKKIIQRLRNNL</sequence>
<keyword evidence="1" id="KW-0489">Methyltransferase</keyword>
<dbReference type="GO" id="GO:0016279">
    <property type="term" value="F:protein-lysine N-methyltransferase activity"/>
    <property type="evidence" value="ECO:0007669"/>
    <property type="project" value="InterPro"/>
</dbReference>
<proteinExistence type="predicted"/>
<keyword evidence="2" id="KW-0808">Transferase</keyword>
<dbReference type="Gene3D" id="3.90.1420.10">
    <property type="entry name" value="Rubisco LSMT, substrate-binding domain"/>
    <property type="match status" value="1"/>
</dbReference>
<organism evidence="5 7">
    <name type="scientific">Hemiselmis andersenii</name>
    <name type="common">Cryptophyte alga</name>
    <dbReference type="NCBI Taxonomy" id="464988"/>
    <lineage>
        <taxon>Eukaryota</taxon>
        <taxon>Cryptophyceae</taxon>
        <taxon>Cryptomonadales</taxon>
        <taxon>Hemiselmidaceae</taxon>
        <taxon>Hemiselmis</taxon>
    </lineage>
</organism>
<dbReference type="EMBL" id="HBFX01048739">
    <property type="protein sequence ID" value="CAD8978286.1"/>
    <property type="molecule type" value="Transcribed_RNA"/>
</dbReference>
<evidence type="ECO:0000313" key="5">
    <source>
        <dbReference type="EMBL" id="ABW97922.1"/>
    </source>
</evidence>
<keyword evidence="3" id="KW-0949">S-adenosyl-L-methionine</keyword>
<evidence type="ECO:0000256" key="1">
    <source>
        <dbReference type="ARBA" id="ARBA00022603"/>
    </source>
</evidence>
<dbReference type="SUPFAM" id="SSF82199">
    <property type="entry name" value="SET domain"/>
    <property type="match status" value="1"/>
</dbReference>
<protein>
    <submittedName>
        <fullName evidence="5">Met</fullName>
    </submittedName>
</protein>